<feature type="transmembrane region" description="Helical" evidence="2">
    <location>
        <begin position="198"/>
        <end position="217"/>
    </location>
</feature>
<keyword evidence="2" id="KW-1133">Transmembrane helix</keyword>
<feature type="domain" description="ABM" evidence="3">
    <location>
        <begin position="311"/>
        <end position="402"/>
    </location>
</feature>
<keyword evidence="4" id="KW-0503">Monooxygenase</keyword>
<feature type="compositionally biased region" description="Basic residues" evidence="1">
    <location>
        <begin position="251"/>
        <end position="261"/>
    </location>
</feature>
<reference evidence="4 5" key="1">
    <citation type="submission" date="2017-02" db="EMBL/GenBank/DDBJ databases">
        <authorList>
            <person name="Peterson S.W."/>
        </authorList>
    </citation>
    <scope>NUCLEOTIDE SEQUENCE [LARGE SCALE GENOMIC DNA]</scope>
    <source>
        <strain evidence="4 5">DSM 45154</strain>
    </source>
</reference>
<keyword evidence="4" id="KW-0560">Oxidoreductase</keyword>
<dbReference type="Pfam" id="PF03992">
    <property type="entry name" value="ABM"/>
    <property type="match status" value="1"/>
</dbReference>
<evidence type="ECO:0000313" key="5">
    <source>
        <dbReference type="Proteomes" id="UP000190637"/>
    </source>
</evidence>
<keyword evidence="2" id="KW-0812">Transmembrane</keyword>
<gene>
    <name evidence="4" type="ORF">SAMN02745673_01231</name>
</gene>
<dbReference type="GO" id="GO:0004497">
    <property type="term" value="F:monooxygenase activity"/>
    <property type="evidence" value="ECO:0007669"/>
    <property type="project" value="UniProtKB-KW"/>
</dbReference>
<dbReference type="Gene3D" id="3.30.70.100">
    <property type="match status" value="1"/>
</dbReference>
<keyword evidence="5" id="KW-1185">Reference proteome</keyword>
<dbReference type="STRING" id="1122192.SAMN02745673_01231"/>
<name>A0A1T4N1J3_9ACTN</name>
<feature type="region of interest" description="Disordered" evidence="1">
    <location>
        <begin position="246"/>
        <end position="310"/>
    </location>
</feature>
<dbReference type="InterPro" id="IPR007138">
    <property type="entry name" value="ABM_dom"/>
</dbReference>
<feature type="transmembrane region" description="Helical" evidence="2">
    <location>
        <begin position="223"/>
        <end position="245"/>
    </location>
</feature>
<sequence>MPAGFARSVRLGSPFVRIVARKCSIISGMVEVGLAFVCALVAWSATAALAARCHRNPSLHAWAWTGSALAVTIALSAAFPGALLDFSEVTFRIFQIGVGLLGPLLLGWGAVEYAIGSARARFGVRLVVTTLTIVPLVILILDRLRGRYDNGYPAASDHYDVIPMTALALVHGFALIAVLTCAIVVARDLRDRPRAARHRLSVVGLAGAAVLLEVLVSRFGLDILGQLLLVGAVACVWGTLTRAVSPPRDRNHGRRRGRRSAGSRAAREDDGFDDEEDEPFDTEEDDVRRKRRGADYDDPEPAPPPRPSRLRGIITIYTLAEGHGDAFDDCADEVVEEVARHEPDTLLFACHTVPSAPSQRIVYAIYRDQLAYEEHEQQPHVLEFERRRAPHVVATNVIELALSGASAADNLAGMLMPR</sequence>
<evidence type="ECO:0000256" key="2">
    <source>
        <dbReference type="SAM" id="Phobius"/>
    </source>
</evidence>
<evidence type="ECO:0000259" key="3">
    <source>
        <dbReference type="PROSITE" id="PS51725"/>
    </source>
</evidence>
<dbReference type="SUPFAM" id="SSF54909">
    <property type="entry name" value="Dimeric alpha+beta barrel"/>
    <property type="match status" value="1"/>
</dbReference>
<dbReference type="EMBL" id="FUWS01000003">
    <property type="protein sequence ID" value="SJZ73001.1"/>
    <property type="molecule type" value="Genomic_DNA"/>
</dbReference>
<keyword evidence="2" id="KW-0472">Membrane</keyword>
<feature type="transmembrane region" description="Helical" evidence="2">
    <location>
        <begin position="25"/>
        <end position="49"/>
    </location>
</feature>
<accession>A0A1T4N1J3</accession>
<evidence type="ECO:0000313" key="4">
    <source>
        <dbReference type="EMBL" id="SJZ73001.1"/>
    </source>
</evidence>
<dbReference type="Proteomes" id="UP000190637">
    <property type="component" value="Unassembled WGS sequence"/>
</dbReference>
<feature type="transmembrane region" description="Helical" evidence="2">
    <location>
        <begin position="122"/>
        <end position="141"/>
    </location>
</feature>
<proteinExistence type="predicted"/>
<dbReference type="PROSITE" id="PS51725">
    <property type="entry name" value="ABM"/>
    <property type="match status" value="1"/>
</dbReference>
<dbReference type="InterPro" id="IPR011008">
    <property type="entry name" value="Dimeric_a/b-barrel"/>
</dbReference>
<evidence type="ECO:0000256" key="1">
    <source>
        <dbReference type="SAM" id="MobiDB-lite"/>
    </source>
</evidence>
<feature type="transmembrane region" description="Helical" evidence="2">
    <location>
        <begin position="89"/>
        <end position="110"/>
    </location>
</feature>
<dbReference type="AlphaFoldDB" id="A0A1T4N1J3"/>
<feature type="compositionally biased region" description="Acidic residues" evidence="1">
    <location>
        <begin position="270"/>
        <end position="285"/>
    </location>
</feature>
<feature type="transmembrane region" description="Helical" evidence="2">
    <location>
        <begin position="61"/>
        <end position="83"/>
    </location>
</feature>
<feature type="transmembrane region" description="Helical" evidence="2">
    <location>
        <begin position="161"/>
        <end position="186"/>
    </location>
</feature>
<organism evidence="4 5">
    <name type="scientific">Marinactinospora thermotolerans DSM 45154</name>
    <dbReference type="NCBI Taxonomy" id="1122192"/>
    <lineage>
        <taxon>Bacteria</taxon>
        <taxon>Bacillati</taxon>
        <taxon>Actinomycetota</taxon>
        <taxon>Actinomycetes</taxon>
        <taxon>Streptosporangiales</taxon>
        <taxon>Nocardiopsidaceae</taxon>
        <taxon>Marinactinospora</taxon>
    </lineage>
</organism>
<protein>
    <submittedName>
        <fullName evidence="4">Quinol monooxygenase YgiN</fullName>
    </submittedName>
</protein>